<accession>A0A9P4M858</accession>
<evidence type="ECO:0000256" key="1">
    <source>
        <dbReference type="SAM" id="MobiDB-lite"/>
    </source>
</evidence>
<evidence type="ECO:0000313" key="2">
    <source>
        <dbReference type="EMBL" id="KAF2098007.1"/>
    </source>
</evidence>
<dbReference type="AlphaFoldDB" id="A0A9P4M858"/>
<feature type="compositionally biased region" description="Basic and acidic residues" evidence="1">
    <location>
        <begin position="35"/>
        <end position="67"/>
    </location>
</feature>
<proteinExistence type="predicted"/>
<sequence>MSFVRSSKNLLRPHFRLTTTQSSCRTFTSTTVRVLKEDHKDPSPEETERLKQEQLKKQEKGEGHWHEGLASAGESSVKADRQEVDDHDKHMEELQQHGKEKAHKGEL</sequence>
<gene>
    <name evidence="2" type="ORF">NA57DRAFT_57177</name>
</gene>
<name>A0A9P4M858_9PEZI</name>
<reference evidence="2" key="1">
    <citation type="journal article" date="2020" name="Stud. Mycol.">
        <title>101 Dothideomycetes genomes: a test case for predicting lifestyles and emergence of pathogens.</title>
        <authorList>
            <person name="Haridas S."/>
            <person name="Albert R."/>
            <person name="Binder M."/>
            <person name="Bloem J."/>
            <person name="Labutti K."/>
            <person name="Salamov A."/>
            <person name="Andreopoulos B."/>
            <person name="Baker S."/>
            <person name="Barry K."/>
            <person name="Bills G."/>
            <person name="Bluhm B."/>
            <person name="Cannon C."/>
            <person name="Castanera R."/>
            <person name="Culley D."/>
            <person name="Daum C."/>
            <person name="Ezra D."/>
            <person name="Gonzalez J."/>
            <person name="Henrissat B."/>
            <person name="Kuo A."/>
            <person name="Liang C."/>
            <person name="Lipzen A."/>
            <person name="Lutzoni F."/>
            <person name="Magnuson J."/>
            <person name="Mondo S."/>
            <person name="Nolan M."/>
            <person name="Ohm R."/>
            <person name="Pangilinan J."/>
            <person name="Park H.-J."/>
            <person name="Ramirez L."/>
            <person name="Alfaro M."/>
            <person name="Sun H."/>
            <person name="Tritt A."/>
            <person name="Yoshinaga Y."/>
            <person name="Zwiers L.-H."/>
            <person name="Turgeon B."/>
            <person name="Goodwin S."/>
            <person name="Spatafora J."/>
            <person name="Crous P."/>
            <person name="Grigoriev I."/>
        </authorList>
    </citation>
    <scope>NUCLEOTIDE SEQUENCE</scope>
    <source>
        <strain evidence="2">CBS 133067</strain>
    </source>
</reference>
<dbReference type="EMBL" id="ML978127">
    <property type="protein sequence ID" value="KAF2098007.1"/>
    <property type="molecule type" value="Genomic_DNA"/>
</dbReference>
<feature type="region of interest" description="Disordered" evidence="1">
    <location>
        <begin position="35"/>
        <end position="107"/>
    </location>
</feature>
<comment type="caution">
    <text evidence="2">The sequence shown here is derived from an EMBL/GenBank/DDBJ whole genome shotgun (WGS) entry which is preliminary data.</text>
</comment>
<organism evidence="2 3">
    <name type="scientific">Rhizodiscina lignyota</name>
    <dbReference type="NCBI Taxonomy" id="1504668"/>
    <lineage>
        <taxon>Eukaryota</taxon>
        <taxon>Fungi</taxon>
        <taxon>Dikarya</taxon>
        <taxon>Ascomycota</taxon>
        <taxon>Pezizomycotina</taxon>
        <taxon>Dothideomycetes</taxon>
        <taxon>Pleosporomycetidae</taxon>
        <taxon>Aulographales</taxon>
        <taxon>Rhizodiscinaceae</taxon>
        <taxon>Rhizodiscina</taxon>
    </lineage>
</organism>
<evidence type="ECO:0008006" key="4">
    <source>
        <dbReference type="Google" id="ProtNLM"/>
    </source>
</evidence>
<dbReference type="OrthoDB" id="529205at2759"/>
<protein>
    <recommendedName>
        <fullName evidence="4">Mitochondrial carrier protein pet8</fullName>
    </recommendedName>
</protein>
<dbReference type="Proteomes" id="UP000799772">
    <property type="component" value="Unassembled WGS sequence"/>
</dbReference>
<feature type="compositionally biased region" description="Basic and acidic residues" evidence="1">
    <location>
        <begin position="77"/>
        <end position="107"/>
    </location>
</feature>
<evidence type="ECO:0000313" key="3">
    <source>
        <dbReference type="Proteomes" id="UP000799772"/>
    </source>
</evidence>
<keyword evidence="3" id="KW-1185">Reference proteome</keyword>